<evidence type="ECO:0000313" key="11">
    <source>
        <dbReference type="Proteomes" id="UP001150538"/>
    </source>
</evidence>
<dbReference type="Pfam" id="PF00704">
    <property type="entry name" value="Glyco_hydro_18"/>
    <property type="match status" value="1"/>
</dbReference>
<dbReference type="Gene3D" id="3.20.20.80">
    <property type="entry name" value="Glycosidases"/>
    <property type="match status" value="1"/>
</dbReference>
<dbReference type="GO" id="GO:0008843">
    <property type="term" value="F:endochitinase activity"/>
    <property type="evidence" value="ECO:0007669"/>
    <property type="project" value="UniProtKB-EC"/>
</dbReference>
<dbReference type="SUPFAM" id="SSF51445">
    <property type="entry name" value="(Trans)glycosidases"/>
    <property type="match status" value="1"/>
</dbReference>
<name>A0A9W7ZZ08_9FUNG</name>
<keyword evidence="4" id="KW-0119">Carbohydrate metabolism</keyword>
<keyword evidence="5 7" id="KW-0326">Glycosidase</keyword>
<keyword evidence="11" id="KW-1185">Reference proteome</keyword>
<reference evidence="10" key="1">
    <citation type="submission" date="2022-07" db="EMBL/GenBank/DDBJ databases">
        <title>Phylogenomic reconstructions and comparative analyses of Kickxellomycotina fungi.</title>
        <authorList>
            <person name="Reynolds N.K."/>
            <person name="Stajich J.E."/>
            <person name="Barry K."/>
            <person name="Grigoriev I.V."/>
            <person name="Crous P."/>
            <person name="Smith M.E."/>
        </authorList>
    </citation>
    <scope>NUCLEOTIDE SEQUENCE</scope>
    <source>
        <strain evidence="10">NBRC 100468</strain>
    </source>
</reference>
<evidence type="ECO:0000256" key="5">
    <source>
        <dbReference type="ARBA" id="ARBA00023295"/>
    </source>
</evidence>
<dbReference type="PANTHER" id="PTHR11177">
    <property type="entry name" value="CHITINASE"/>
    <property type="match status" value="1"/>
</dbReference>
<accession>A0A9W7ZZ08</accession>
<proteinExistence type="inferred from homology"/>
<organism evidence="10 11">
    <name type="scientific">Mycoemilia scoparia</name>
    <dbReference type="NCBI Taxonomy" id="417184"/>
    <lineage>
        <taxon>Eukaryota</taxon>
        <taxon>Fungi</taxon>
        <taxon>Fungi incertae sedis</taxon>
        <taxon>Zoopagomycota</taxon>
        <taxon>Kickxellomycotina</taxon>
        <taxon>Kickxellomycetes</taxon>
        <taxon>Kickxellales</taxon>
        <taxon>Kickxellaceae</taxon>
        <taxon>Mycoemilia</taxon>
    </lineage>
</organism>
<dbReference type="SUPFAM" id="SSF54556">
    <property type="entry name" value="Chitinase insertion domain"/>
    <property type="match status" value="1"/>
</dbReference>
<dbReference type="InterPro" id="IPR001223">
    <property type="entry name" value="Glyco_hydro18_cat"/>
</dbReference>
<evidence type="ECO:0000256" key="2">
    <source>
        <dbReference type="ARBA" id="ARBA00022801"/>
    </source>
</evidence>
<dbReference type="Proteomes" id="UP001150538">
    <property type="component" value="Unassembled WGS sequence"/>
</dbReference>
<sequence length="404" mass="44235">MTTLAFISFSANAAPASDAAAPKKCPGHRPLVVGYYPTWSGSPLQNITWSKLTHANFAFGILQENGTFTLDGESFIDEVVKEAHNHGVSMQISLGGWSASNLFTPVLANTKTRKTLVEGVADFIKKHDLDGVDFDWEYPGRLGNTCNKYDPENDAKNLLTLLSETRHCLNSRFGVGKKGISLAVRVQPFDGPDGPLKDVSEYAKYVNFTSIMGFDINTVGQGSTGANAPLNAPKNAKQPFSLAQAIDDWTSAGWPKERLVAGVPFYGRSFQALQGMTKNSTYIEQPAKKTPPHGDKTDAPFFDKCANSTSLAGTWQYLHLRDQGLLSSPTTAAGEWVRTWDNATQTPWLFNTKNNTFISYDDPQSLRIKVNYAAKKGLAGTMIWALGQDYNDELLDVLNSFGKN</sequence>
<protein>
    <recommendedName>
        <fullName evidence="9">GH18 domain-containing protein</fullName>
    </recommendedName>
</protein>
<dbReference type="PANTHER" id="PTHR11177:SF392">
    <property type="entry name" value="HAP41P"/>
    <property type="match status" value="1"/>
</dbReference>
<dbReference type="InterPro" id="IPR001579">
    <property type="entry name" value="Glyco_hydro_18_chit_AS"/>
</dbReference>
<dbReference type="InterPro" id="IPR050314">
    <property type="entry name" value="Glycosyl_Hydrlase_18"/>
</dbReference>
<evidence type="ECO:0000256" key="7">
    <source>
        <dbReference type="RuleBase" id="RU000489"/>
    </source>
</evidence>
<dbReference type="GO" id="GO:0006032">
    <property type="term" value="P:chitin catabolic process"/>
    <property type="evidence" value="ECO:0007669"/>
    <property type="project" value="UniProtKB-KW"/>
</dbReference>
<dbReference type="PROSITE" id="PS51910">
    <property type="entry name" value="GH18_2"/>
    <property type="match status" value="1"/>
</dbReference>
<dbReference type="GO" id="GO:0008061">
    <property type="term" value="F:chitin binding"/>
    <property type="evidence" value="ECO:0007669"/>
    <property type="project" value="InterPro"/>
</dbReference>
<evidence type="ECO:0000313" key="10">
    <source>
        <dbReference type="EMBL" id="KAJ1919563.1"/>
    </source>
</evidence>
<evidence type="ECO:0000256" key="4">
    <source>
        <dbReference type="ARBA" id="ARBA00023277"/>
    </source>
</evidence>
<dbReference type="GO" id="GO:0005576">
    <property type="term" value="C:extracellular region"/>
    <property type="evidence" value="ECO:0007669"/>
    <property type="project" value="TreeGrafter"/>
</dbReference>
<dbReference type="SMART" id="SM00636">
    <property type="entry name" value="Glyco_18"/>
    <property type="match status" value="1"/>
</dbReference>
<comment type="caution">
    <text evidence="10">The sequence shown here is derived from an EMBL/GenBank/DDBJ whole genome shotgun (WGS) entry which is preliminary data.</text>
</comment>
<dbReference type="EMBL" id="JANBPU010000025">
    <property type="protein sequence ID" value="KAJ1919563.1"/>
    <property type="molecule type" value="Genomic_DNA"/>
</dbReference>
<dbReference type="InterPro" id="IPR029070">
    <property type="entry name" value="Chitinase_insertion_sf"/>
</dbReference>
<dbReference type="InterPro" id="IPR011583">
    <property type="entry name" value="Chitinase_II/V-like_cat"/>
</dbReference>
<comment type="similarity">
    <text evidence="8">Belongs to the glycosyl hydrolase 18 family.</text>
</comment>
<comment type="catalytic activity">
    <reaction evidence="1">
        <text>Random endo-hydrolysis of N-acetyl-beta-D-glucosaminide (1-&gt;4)-beta-linkages in chitin and chitodextrins.</text>
        <dbReference type="EC" id="3.2.1.14"/>
    </reaction>
</comment>
<dbReference type="OrthoDB" id="76388at2759"/>
<dbReference type="GO" id="GO:0000272">
    <property type="term" value="P:polysaccharide catabolic process"/>
    <property type="evidence" value="ECO:0007669"/>
    <property type="project" value="UniProtKB-KW"/>
</dbReference>
<evidence type="ECO:0000256" key="6">
    <source>
        <dbReference type="ARBA" id="ARBA00023326"/>
    </source>
</evidence>
<keyword evidence="6" id="KW-0624">Polysaccharide degradation</keyword>
<gene>
    <name evidence="10" type="ORF">H4219_001919</name>
</gene>
<keyword evidence="3" id="KW-0146">Chitin degradation</keyword>
<dbReference type="AlphaFoldDB" id="A0A9W7ZZ08"/>
<evidence type="ECO:0000256" key="3">
    <source>
        <dbReference type="ARBA" id="ARBA00023024"/>
    </source>
</evidence>
<feature type="domain" description="GH18" evidence="9">
    <location>
        <begin position="30"/>
        <end position="404"/>
    </location>
</feature>
<dbReference type="Gene3D" id="3.10.50.10">
    <property type="match status" value="1"/>
</dbReference>
<evidence type="ECO:0000256" key="8">
    <source>
        <dbReference type="RuleBase" id="RU004453"/>
    </source>
</evidence>
<dbReference type="PROSITE" id="PS01095">
    <property type="entry name" value="GH18_1"/>
    <property type="match status" value="1"/>
</dbReference>
<evidence type="ECO:0000256" key="1">
    <source>
        <dbReference type="ARBA" id="ARBA00000822"/>
    </source>
</evidence>
<keyword evidence="2 7" id="KW-0378">Hydrolase</keyword>
<evidence type="ECO:0000259" key="9">
    <source>
        <dbReference type="PROSITE" id="PS51910"/>
    </source>
</evidence>
<dbReference type="InterPro" id="IPR017853">
    <property type="entry name" value="GH"/>
</dbReference>